<protein>
    <recommendedName>
        <fullName evidence="1">Stage 0 sporulation protein A homolog</fullName>
    </recommendedName>
</protein>
<gene>
    <name evidence="12" type="primary">yycF_1</name>
    <name evidence="12" type="ORF">OXPF_23650</name>
</gene>
<dbReference type="GO" id="GO:0000976">
    <property type="term" value="F:transcription cis-regulatory region binding"/>
    <property type="evidence" value="ECO:0007669"/>
    <property type="project" value="TreeGrafter"/>
</dbReference>
<dbReference type="InterPro" id="IPR036388">
    <property type="entry name" value="WH-like_DNA-bd_sf"/>
</dbReference>
<feature type="DNA-binding region" description="OmpR/PhoB-type" evidence="9">
    <location>
        <begin position="130"/>
        <end position="229"/>
    </location>
</feature>
<dbReference type="GO" id="GO:0000156">
    <property type="term" value="F:phosphorelay response regulator activity"/>
    <property type="evidence" value="ECO:0007669"/>
    <property type="project" value="TreeGrafter"/>
</dbReference>
<dbReference type="GO" id="GO:0005829">
    <property type="term" value="C:cytosol"/>
    <property type="evidence" value="ECO:0007669"/>
    <property type="project" value="TreeGrafter"/>
</dbReference>
<dbReference type="InterPro" id="IPR016032">
    <property type="entry name" value="Sig_transdc_resp-reg_C-effctor"/>
</dbReference>
<evidence type="ECO:0000256" key="7">
    <source>
        <dbReference type="ARBA" id="ARBA00024867"/>
    </source>
</evidence>
<feature type="domain" description="Response regulatory" evidence="10">
    <location>
        <begin position="5"/>
        <end position="118"/>
    </location>
</feature>
<dbReference type="SMART" id="SM00448">
    <property type="entry name" value="REC"/>
    <property type="match status" value="1"/>
</dbReference>
<dbReference type="EMBL" id="LKET01000032">
    <property type="protein sequence ID" value="KPU44197.1"/>
    <property type="molecule type" value="Genomic_DNA"/>
</dbReference>
<evidence type="ECO:0000256" key="8">
    <source>
        <dbReference type="PROSITE-ProRule" id="PRU00169"/>
    </source>
</evidence>
<name>A0A0P8YWU7_9CLOT</name>
<dbReference type="CDD" id="cd00383">
    <property type="entry name" value="trans_reg_C"/>
    <property type="match status" value="1"/>
</dbReference>
<evidence type="ECO:0000256" key="9">
    <source>
        <dbReference type="PROSITE-ProRule" id="PRU01091"/>
    </source>
</evidence>
<dbReference type="Gene3D" id="6.10.250.690">
    <property type="match status" value="1"/>
</dbReference>
<dbReference type="GO" id="GO:0006355">
    <property type="term" value="P:regulation of DNA-templated transcription"/>
    <property type="evidence" value="ECO:0007669"/>
    <property type="project" value="InterPro"/>
</dbReference>
<comment type="function">
    <text evidence="7">May play the central regulatory role in sporulation. It may be an element of the effector pathway responsible for the activation of sporulation genes in response to nutritional stress. Spo0A may act in concert with spo0H (a sigma factor) to control the expression of some genes that are critical to the sporulation process.</text>
</comment>
<dbReference type="InterPro" id="IPR039420">
    <property type="entry name" value="WalR-like"/>
</dbReference>
<organism evidence="12 13">
    <name type="scientific">Oxobacter pfennigii</name>
    <dbReference type="NCBI Taxonomy" id="36849"/>
    <lineage>
        <taxon>Bacteria</taxon>
        <taxon>Bacillati</taxon>
        <taxon>Bacillota</taxon>
        <taxon>Clostridia</taxon>
        <taxon>Eubacteriales</taxon>
        <taxon>Clostridiaceae</taxon>
        <taxon>Oxobacter</taxon>
    </lineage>
</organism>
<dbReference type="CDD" id="cd17574">
    <property type="entry name" value="REC_OmpR"/>
    <property type="match status" value="1"/>
</dbReference>
<dbReference type="PROSITE" id="PS50110">
    <property type="entry name" value="RESPONSE_REGULATORY"/>
    <property type="match status" value="1"/>
</dbReference>
<evidence type="ECO:0000259" key="11">
    <source>
        <dbReference type="PROSITE" id="PS51755"/>
    </source>
</evidence>
<dbReference type="PATRIC" id="fig|36849.3.peg.2489"/>
<evidence type="ECO:0000259" key="10">
    <source>
        <dbReference type="PROSITE" id="PS50110"/>
    </source>
</evidence>
<keyword evidence="5 9" id="KW-0238">DNA-binding</keyword>
<dbReference type="AlphaFoldDB" id="A0A0P8YWU7"/>
<evidence type="ECO:0000313" key="12">
    <source>
        <dbReference type="EMBL" id="KPU44197.1"/>
    </source>
</evidence>
<dbReference type="Pfam" id="PF00486">
    <property type="entry name" value="Trans_reg_C"/>
    <property type="match status" value="1"/>
</dbReference>
<evidence type="ECO:0000256" key="6">
    <source>
        <dbReference type="ARBA" id="ARBA00023163"/>
    </source>
</evidence>
<reference evidence="12 13" key="1">
    <citation type="submission" date="2015-09" db="EMBL/GenBank/DDBJ databases">
        <title>Genome sequence of Oxobacter pfennigii DSM 3222.</title>
        <authorList>
            <person name="Poehlein A."/>
            <person name="Bengelsdorf F.R."/>
            <person name="Schiel-Bengelsdorf B."/>
            <person name="Duerre P."/>
            <person name="Daniel R."/>
        </authorList>
    </citation>
    <scope>NUCLEOTIDE SEQUENCE [LARGE SCALE GENOMIC DNA]</scope>
    <source>
        <strain evidence="12 13">DSM 3222</strain>
    </source>
</reference>
<evidence type="ECO:0000256" key="3">
    <source>
        <dbReference type="ARBA" id="ARBA00023012"/>
    </source>
</evidence>
<dbReference type="PANTHER" id="PTHR48111">
    <property type="entry name" value="REGULATOR OF RPOS"/>
    <property type="match status" value="1"/>
</dbReference>
<dbReference type="InterPro" id="IPR001867">
    <property type="entry name" value="OmpR/PhoB-type_DNA-bd"/>
</dbReference>
<evidence type="ECO:0000313" key="13">
    <source>
        <dbReference type="Proteomes" id="UP000050326"/>
    </source>
</evidence>
<sequence>MANEKILVIEDEQEISDLISDYLEINNYKVYRAYNGNEGLEIFNSSNPDLIILDLMLPGIDGFELCKKIRKQSSIPIIILSARREDVDKVLGLGLGADDYVTKPFSPSELIARIKAQLRRSMMNTDSRQDHIMDFGRLKIDLKGYNVLLNGEQLLLPAKEFELLSFLATNAGQVFTKEQLFNNIWGFDDFGDINTVTVHIRRLREKIEENPSNPKLIVTVWGVGYKFEGDRK</sequence>
<dbReference type="SUPFAM" id="SSF52172">
    <property type="entry name" value="CheY-like"/>
    <property type="match status" value="1"/>
</dbReference>
<dbReference type="FunFam" id="3.40.50.2300:FF:000001">
    <property type="entry name" value="DNA-binding response regulator PhoB"/>
    <property type="match status" value="1"/>
</dbReference>
<keyword evidence="13" id="KW-1185">Reference proteome</keyword>
<keyword evidence="3" id="KW-0902">Two-component regulatory system</keyword>
<dbReference type="SUPFAM" id="SSF46894">
    <property type="entry name" value="C-terminal effector domain of the bipartite response regulators"/>
    <property type="match status" value="1"/>
</dbReference>
<dbReference type="PANTHER" id="PTHR48111:SF40">
    <property type="entry name" value="PHOSPHATE REGULON TRANSCRIPTIONAL REGULATORY PROTEIN PHOB"/>
    <property type="match status" value="1"/>
</dbReference>
<dbReference type="InterPro" id="IPR001789">
    <property type="entry name" value="Sig_transdc_resp-reg_receiver"/>
</dbReference>
<evidence type="ECO:0000256" key="5">
    <source>
        <dbReference type="ARBA" id="ARBA00023125"/>
    </source>
</evidence>
<evidence type="ECO:0000256" key="2">
    <source>
        <dbReference type="ARBA" id="ARBA00022553"/>
    </source>
</evidence>
<proteinExistence type="predicted"/>
<dbReference type="Pfam" id="PF00072">
    <property type="entry name" value="Response_reg"/>
    <property type="match status" value="1"/>
</dbReference>
<keyword evidence="2 8" id="KW-0597">Phosphoprotein</keyword>
<dbReference type="SMART" id="SM00862">
    <property type="entry name" value="Trans_reg_C"/>
    <property type="match status" value="1"/>
</dbReference>
<dbReference type="PROSITE" id="PS51755">
    <property type="entry name" value="OMPR_PHOB"/>
    <property type="match status" value="1"/>
</dbReference>
<feature type="domain" description="OmpR/PhoB-type" evidence="11">
    <location>
        <begin position="130"/>
        <end position="229"/>
    </location>
</feature>
<dbReference type="Gene3D" id="1.10.10.10">
    <property type="entry name" value="Winged helix-like DNA-binding domain superfamily/Winged helix DNA-binding domain"/>
    <property type="match status" value="1"/>
</dbReference>
<feature type="modified residue" description="4-aspartylphosphate" evidence="8">
    <location>
        <position position="54"/>
    </location>
</feature>
<comment type="caution">
    <text evidence="12">The sequence shown here is derived from an EMBL/GenBank/DDBJ whole genome shotgun (WGS) entry which is preliminary data.</text>
</comment>
<evidence type="ECO:0000256" key="1">
    <source>
        <dbReference type="ARBA" id="ARBA00018672"/>
    </source>
</evidence>
<dbReference type="Gene3D" id="3.40.50.2300">
    <property type="match status" value="1"/>
</dbReference>
<dbReference type="InterPro" id="IPR011006">
    <property type="entry name" value="CheY-like_superfamily"/>
</dbReference>
<keyword evidence="4" id="KW-0805">Transcription regulation</keyword>
<keyword evidence="6" id="KW-0804">Transcription</keyword>
<dbReference type="Proteomes" id="UP000050326">
    <property type="component" value="Unassembled WGS sequence"/>
</dbReference>
<dbReference type="GO" id="GO:0032993">
    <property type="term" value="C:protein-DNA complex"/>
    <property type="evidence" value="ECO:0007669"/>
    <property type="project" value="TreeGrafter"/>
</dbReference>
<accession>A0A0P8YWU7</accession>
<dbReference type="STRING" id="36849.OXPF_23650"/>
<dbReference type="FunFam" id="1.10.10.10:FF:000018">
    <property type="entry name" value="DNA-binding response regulator ResD"/>
    <property type="match status" value="1"/>
</dbReference>
<evidence type="ECO:0000256" key="4">
    <source>
        <dbReference type="ARBA" id="ARBA00023015"/>
    </source>
</evidence>